<evidence type="ECO:0000259" key="2">
    <source>
        <dbReference type="PROSITE" id="PS50158"/>
    </source>
</evidence>
<protein>
    <recommendedName>
        <fullName evidence="2">CCHC-type domain-containing protein</fullName>
    </recommendedName>
</protein>
<keyword evidence="1" id="KW-0863">Zinc-finger</keyword>
<evidence type="ECO:0000256" key="1">
    <source>
        <dbReference type="PROSITE-ProRule" id="PRU00047"/>
    </source>
</evidence>
<dbReference type="InterPro" id="IPR001878">
    <property type="entry name" value="Znf_CCHC"/>
</dbReference>
<keyword evidence="1" id="KW-0479">Metal-binding</keyword>
<feature type="domain" description="CCHC-type" evidence="2">
    <location>
        <begin position="261"/>
        <end position="275"/>
    </location>
</feature>
<dbReference type="AlphaFoldDB" id="A0A420J9K1"/>
<dbReference type="PROSITE" id="PS50158">
    <property type="entry name" value="ZF_CCHC"/>
    <property type="match status" value="1"/>
</dbReference>
<dbReference type="Proteomes" id="UP000283383">
    <property type="component" value="Unassembled WGS sequence"/>
</dbReference>
<accession>A0A420J9K1</accession>
<name>A0A420J9K1_9PEZI</name>
<gene>
    <name evidence="3" type="ORF">GcM3_013053</name>
</gene>
<evidence type="ECO:0000313" key="4">
    <source>
        <dbReference type="Proteomes" id="UP000283383"/>
    </source>
</evidence>
<organism evidence="3 4">
    <name type="scientific">Golovinomyces cichoracearum</name>
    <dbReference type="NCBI Taxonomy" id="62708"/>
    <lineage>
        <taxon>Eukaryota</taxon>
        <taxon>Fungi</taxon>
        <taxon>Dikarya</taxon>
        <taxon>Ascomycota</taxon>
        <taxon>Pezizomycotina</taxon>
        <taxon>Leotiomycetes</taxon>
        <taxon>Erysiphales</taxon>
        <taxon>Erysiphaceae</taxon>
        <taxon>Golovinomyces</taxon>
    </lineage>
</organism>
<reference evidence="3 4" key="1">
    <citation type="journal article" date="2018" name="BMC Genomics">
        <title>Comparative genome analyses reveal sequence features reflecting distinct modes of host-adaptation between dicot and monocot powdery mildew.</title>
        <authorList>
            <person name="Wu Y."/>
            <person name="Ma X."/>
            <person name="Pan Z."/>
            <person name="Kale S.D."/>
            <person name="Song Y."/>
            <person name="King H."/>
            <person name="Zhang Q."/>
            <person name="Presley C."/>
            <person name="Deng X."/>
            <person name="Wei C.I."/>
            <person name="Xiao S."/>
        </authorList>
    </citation>
    <scope>NUCLEOTIDE SEQUENCE [LARGE SCALE GENOMIC DNA]</scope>
    <source>
        <strain evidence="3">UMSG3</strain>
    </source>
</reference>
<dbReference type="GO" id="GO:0003676">
    <property type="term" value="F:nucleic acid binding"/>
    <property type="evidence" value="ECO:0007669"/>
    <property type="project" value="InterPro"/>
</dbReference>
<sequence length="307" mass="35401">MNHEKWFRTFKFKAQSKGYFYVAETSKKSFAWVKFADRTVDNKKGKENENTVTASATPGSDSEIDNLASRLENMGGYWNVDKVKIFDQDTAKFFSHLTECLGDDDQEVFEEYESAKKIWNHLKSKYNRSSESTTSTYISKIQGFPDNFDIESAGIEKAWAELNSYKRKLIAADSTMRGIYPEKALFLILSKTLPSRYSSIIDGFRTNPLTTIEDRINILLEKEDSLKISEHAHSANKNYRSRQVYRNSDSSVLDIVNEILCYRCDGDDHVSRDCPFATEIKEFGFKEIHDEEFCQAWNCNSKGKNKT</sequence>
<dbReference type="Pfam" id="PF14223">
    <property type="entry name" value="Retrotran_gag_2"/>
    <property type="match status" value="1"/>
</dbReference>
<keyword evidence="1" id="KW-0862">Zinc</keyword>
<dbReference type="EMBL" id="MCBQ01001344">
    <property type="protein sequence ID" value="RKF83436.1"/>
    <property type="molecule type" value="Genomic_DNA"/>
</dbReference>
<proteinExistence type="predicted"/>
<comment type="caution">
    <text evidence="3">The sequence shown here is derived from an EMBL/GenBank/DDBJ whole genome shotgun (WGS) entry which is preliminary data.</text>
</comment>
<keyword evidence="4" id="KW-1185">Reference proteome</keyword>
<dbReference type="GO" id="GO:0008270">
    <property type="term" value="F:zinc ion binding"/>
    <property type="evidence" value="ECO:0007669"/>
    <property type="project" value="UniProtKB-KW"/>
</dbReference>
<evidence type="ECO:0000313" key="3">
    <source>
        <dbReference type="EMBL" id="RKF83436.1"/>
    </source>
</evidence>